<dbReference type="InterPro" id="IPR036271">
    <property type="entry name" value="Tet_transcr_reg_TetR-rel_C_sf"/>
</dbReference>
<dbReference type="RefSeq" id="WP_123817821.1">
    <property type="nucleotide sequence ID" value="NZ_RKQG01000001.1"/>
</dbReference>
<dbReference type="Proteomes" id="UP000266906">
    <property type="component" value="Unassembled WGS sequence"/>
</dbReference>
<feature type="domain" description="HTH tetR-type" evidence="5">
    <location>
        <begin position="3"/>
        <end position="63"/>
    </location>
</feature>
<keyword evidence="3" id="KW-0804">Transcription</keyword>
<dbReference type="InterPro" id="IPR009057">
    <property type="entry name" value="Homeodomain-like_sf"/>
</dbReference>
<dbReference type="EMBL" id="RKQG01000001">
    <property type="protein sequence ID" value="RPE33509.1"/>
    <property type="molecule type" value="Genomic_DNA"/>
</dbReference>
<evidence type="ECO:0000256" key="2">
    <source>
        <dbReference type="ARBA" id="ARBA00023125"/>
    </source>
</evidence>
<dbReference type="InterPro" id="IPR001647">
    <property type="entry name" value="HTH_TetR"/>
</dbReference>
<keyword evidence="1" id="KW-0805">Transcription regulation</keyword>
<name>A0A3N4RR08_9ACTN</name>
<evidence type="ECO:0000256" key="4">
    <source>
        <dbReference type="PROSITE-ProRule" id="PRU00335"/>
    </source>
</evidence>
<dbReference type="PANTHER" id="PTHR47506">
    <property type="entry name" value="TRANSCRIPTIONAL REGULATORY PROTEIN"/>
    <property type="match status" value="1"/>
</dbReference>
<feature type="DNA-binding region" description="H-T-H motif" evidence="4">
    <location>
        <begin position="26"/>
        <end position="45"/>
    </location>
</feature>
<evidence type="ECO:0000259" key="5">
    <source>
        <dbReference type="PROSITE" id="PS50977"/>
    </source>
</evidence>
<evidence type="ECO:0000313" key="7">
    <source>
        <dbReference type="Proteomes" id="UP000266906"/>
    </source>
</evidence>
<accession>A0A3N4RR08</accession>
<dbReference type="PRINTS" id="PR00455">
    <property type="entry name" value="HTHTETR"/>
</dbReference>
<sequence>MATHARARLLDTAEALFYAEGIRAVGVERILAASGVGRASFYRHFAGKDALAVAVLTRHDRDWRDWLAARVAELGGHPLAVFDALAERFAREGFRGCAFLNTMLETADRDSPAHRVAAAHKRRVAGYLAGLLAAAGHPPALARQLLLLMDGATVTALREGAPAPAAEARAIAAALLAAAPPGPPPEDPCASPVRPA</sequence>
<evidence type="ECO:0000313" key="6">
    <source>
        <dbReference type="EMBL" id="RPE33509.1"/>
    </source>
</evidence>
<comment type="caution">
    <text evidence="6">The sequence shown here is derived from an EMBL/GenBank/DDBJ whole genome shotgun (WGS) entry which is preliminary data.</text>
</comment>
<protein>
    <submittedName>
        <fullName evidence="6">TetR family transcriptional regulator</fullName>
    </submittedName>
</protein>
<dbReference type="PROSITE" id="PS50977">
    <property type="entry name" value="HTH_TETR_2"/>
    <property type="match status" value="1"/>
</dbReference>
<proteinExistence type="predicted"/>
<gene>
    <name evidence="6" type="ORF">EDD38_1799</name>
</gene>
<dbReference type="SUPFAM" id="SSF46689">
    <property type="entry name" value="Homeodomain-like"/>
    <property type="match status" value="1"/>
</dbReference>
<dbReference type="SUPFAM" id="SSF48498">
    <property type="entry name" value="Tetracyclin repressor-like, C-terminal domain"/>
    <property type="match status" value="1"/>
</dbReference>
<dbReference type="PANTHER" id="PTHR47506:SF1">
    <property type="entry name" value="HTH-TYPE TRANSCRIPTIONAL REGULATOR YJDC"/>
    <property type="match status" value="1"/>
</dbReference>
<dbReference type="Gene3D" id="1.10.357.10">
    <property type="entry name" value="Tetracycline Repressor, domain 2"/>
    <property type="match status" value="1"/>
</dbReference>
<dbReference type="AlphaFoldDB" id="A0A3N4RR08"/>
<evidence type="ECO:0000256" key="3">
    <source>
        <dbReference type="ARBA" id="ARBA00023163"/>
    </source>
</evidence>
<keyword evidence="2 4" id="KW-0238">DNA-binding</keyword>
<reference evidence="6 7" key="1">
    <citation type="submission" date="2018-11" db="EMBL/GenBank/DDBJ databases">
        <title>Sequencing the genomes of 1000 actinobacteria strains.</title>
        <authorList>
            <person name="Klenk H.-P."/>
        </authorList>
    </citation>
    <scope>NUCLEOTIDE SEQUENCE [LARGE SCALE GENOMIC DNA]</scope>
    <source>
        <strain evidence="6 7">DSM 44781</strain>
    </source>
</reference>
<dbReference type="GO" id="GO:0003677">
    <property type="term" value="F:DNA binding"/>
    <property type="evidence" value="ECO:0007669"/>
    <property type="project" value="UniProtKB-UniRule"/>
</dbReference>
<dbReference type="Pfam" id="PF00440">
    <property type="entry name" value="TetR_N"/>
    <property type="match status" value="1"/>
</dbReference>
<keyword evidence="7" id="KW-1185">Reference proteome</keyword>
<organism evidence="6 7">
    <name type="scientific">Kitasatospora cineracea</name>
    <dbReference type="NCBI Taxonomy" id="88074"/>
    <lineage>
        <taxon>Bacteria</taxon>
        <taxon>Bacillati</taxon>
        <taxon>Actinomycetota</taxon>
        <taxon>Actinomycetes</taxon>
        <taxon>Kitasatosporales</taxon>
        <taxon>Streptomycetaceae</taxon>
        <taxon>Kitasatospora</taxon>
    </lineage>
</organism>
<evidence type="ECO:0000256" key="1">
    <source>
        <dbReference type="ARBA" id="ARBA00023015"/>
    </source>
</evidence>